<evidence type="ECO:0000313" key="1">
    <source>
        <dbReference type="EMBL" id="MCS3709799.1"/>
    </source>
</evidence>
<dbReference type="RefSeq" id="WP_259123656.1">
    <property type="nucleotide sequence ID" value="NZ_JANTZO010000005.1"/>
</dbReference>
<name>A0A9X2TIW4_9BACT</name>
<gene>
    <name evidence="1" type="ORF">GGP61_001403</name>
</gene>
<accession>A0A9X2TIW4</accession>
<organism evidence="1 2">
    <name type="scientific">Salinibacter ruber</name>
    <dbReference type="NCBI Taxonomy" id="146919"/>
    <lineage>
        <taxon>Bacteria</taxon>
        <taxon>Pseudomonadati</taxon>
        <taxon>Rhodothermota</taxon>
        <taxon>Rhodothermia</taxon>
        <taxon>Rhodothermales</taxon>
        <taxon>Salinibacteraceae</taxon>
        <taxon>Salinibacter</taxon>
    </lineage>
</organism>
<evidence type="ECO:0000313" key="2">
    <source>
        <dbReference type="Proteomes" id="UP001155057"/>
    </source>
</evidence>
<dbReference type="EMBL" id="JANUAE010000004">
    <property type="protein sequence ID" value="MCS3709799.1"/>
    <property type="molecule type" value="Genomic_DNA"/>
</dbReference>
<proteinExistence type="predicted"/>
<protein>
    <submittedName>
        <fullName evidence="1">Uncharacterized protein YcfL</fullName>
    </submittedName>
</protein>
<reference evidence="1" key="1">
    <citation type="submission" date="2022-08" db="EMBL/GenBank/DDBJ databases">
        <title>Genomic Encyclopedia of Type Strains, Phase V (KMG-V): Genome sequencing to study the core and pangenomes of soil and plant-associated prokaryotes.</title>
        <authorList>
            <person name="Whitman W."/>
        </authorList>
    </citation>
    <scope>NUCLEOTIDE SEQUENCE</scope>
    <source>
        <strain evidence="1">SP3049</strain>
    </source>
</reference>
<dbReference type="Proteomes" id="UP001155057">
    <property type="component" value="Unassembled WGS sequence"/>
</dbReference>
<comment type="caution">
    <text evidence="1">The sequence shown here is derived from an EMBL/GenBank/DDBJ whole genome shotgun (WGS) entry which is preliminary data.</text>
</comment>
<dbReference type="AlphaFoldDB" id="A0A9X2TIW4"/>
<sequence>MKTLSSIFVMLVLILLVGVVREPHVPLVALSTVMMAPSVGIILGIEAPEALRRTEVGSLFDG</sequence>